<accession>A0A329C817</accession>
<dbReference type="PROSITE" id="PS51257">
    <property type="entry name" value="PROKAR_LIPOPROTEIN"/>
    <property type="match status" value="1"/>
</dbReference>
<feature type="chain" id="PRO_5016304745" evidence="4">
    <location>
        <begin position="30"/>
        <end position="345"/>
    </location>
</feature>
<dbReference type="AlphaFoldDB" id="A0A329C817"/>
<dbReference type="GO" id="GO:0046872">
    <property type="term" value="F:metal ion binding"/>
    <property type="evidence" value="ECO:0007669"/>
    <property type="project" value="UniProtKB-KW"/>
</dbReference>
<dbReference type="RefSeq" id="WP_111932423.1">
    <property type="nucleotide sequence ID" value="NZ_CADFFP010000012.1"/>
</dbReference>
<dbReference type="Proteomes" id="UP000248918">
    <property type="component" value="Unassembled WGS sequence"/>
</dbReference>
<evidence type="ECO:0000256" key="1">
    <source>
        <dbReference type="ARBA" id="ARBA00022723"/>
    </source>
</evidence>
<reference evidence="5 6" key="1">
    <citation type="submission" date="2018-06" db="EMBL/GenBank/DDBJ databases">
        <title>Genomic Encyclopedia of Type Strains, Phase III (KMG-III): the genomes of soil and plant-associated and newly described type strains.</title>
        <authorList>
            <person name="Whitman W."/>
        </authorList>
    </citation>
    <scope>NUCLEOTIDE SEQUENCE [LARGE SCALE GENOMIC DNA]</scope>
    <source>
        <strain evidence="5 6">LMG 23644</strain>
    </source>
</reference>
<evidence type="ECO:0000313" key="6">
    <source>
        <dbReference type="Proteomes" id="UP000248918"/>
    </source>
</evidence>
<comment type="caution">
    <text evidence="5">The sequence shown here is derived from an EMBL/GenBank/DDBJ whole genome shotgun (WGS) entry which is preliminary data.</text>
</comment>
<dbReference type="Gene3D" id="3.40.50.1000">
    <property type="entry name" value="HAD superfamily/HAD-like"/>
    <property type="match status" value="1"/>
</dbReference>
<dbReference type="GO" id="GO:0016787">
    <property type="term" value="F:hydrolase activity"/>
    <property type="evidence" value="ECO:0007669"/>
    <property type="project" value="UniProtKB-KW"/>
</dbReference>
<proteinExistence type="predicted"/>
<sequence>MRSIFSPGVFVTFLALALAACVQPPQTGASTHAPVSSATSVLPSWNDTATKRSLIDFVTRVTTPGSSDFVPPSERIAVFDNDGTLWVEQPAYVQLVFALQRIKALAPQHPEWKTEEPFKSVLAGDMKSVAATGETGAAKILAATHAGMSTEAFRATVHDWMATAKDPRFRRPYTELVYQPMLELMAYLRTNGFKTYIVSGGGVEFIREYAERVYGVPPEQVIGSTAKYKYSVVDGKPVLVRLAQIDDVDDGPGKPASIEHIIGRRPIAAFGNSDGDLQMLEWTTAGNGPRLGALIHHTDASREYSYDRASKMGKLDKALDEAPGKGWVVVDMKEDWNTVFPDPAR</sequence>
<gene>
    <name evidence="5" type="ORF">BX591_10990</name>
</gene>
<dbReference type="CDD" id="cd01427">
    <property type="entry name" value="HAD_like"/>
    <property type="match status" value="1"/>
</dbReference>
<evidence type="ECO:0000313" key="5">
    <source>
        <dbReference type="EMBL" id="RAS30913.1"/>
    </source>
</evidence>
<dbReference type="InterPro" id="IPR023214">
    <property type="entry name" value="HAD_sf"/>
</dbReference>
<name>A0A329C817_9BURK</name>
<keyword evidence="4" id="KW-0732">Signal</keyword>
<feature type="signal peptide" evidence="4">
    <location>
        <begin position="1"/>
        <end position="29"/>
    </location>
</feature>
<evidence type="ECO:0000256" key="4">
    <source>
        <dbReference type="SAM" id="SignalP"/>
    </source>
</evidence>
<evidence type="ECO:0000256" key="3">
    <source>
        <dbReference type="ARBA" id="ARBA00022842"/>
    </source>
</evidence>
<evidence type="ECO:0000256" key="2">
    <source>
        <dbReference type="ARBA" id="ARBA00022801"/>
    </source>
</evidence>
<keyword evidence="2" id="KW-0378">Hydrolase</keyword>
<keyword evidence="3" id="KW-0460">Magnesium</keyword>
<dbReference type="InterPro" id="IPR036412">
    <property type="entry name" value="HAD-like_sf"/>
</dbReference>
<dbReference type="PANTHER" id="PTHR43344">
    <property type="entry name" value="PHOSPHOSERINE PHOSPHATASE"/>
    <property type="match status" value="1"/>
</dbReference>
<keyword evidence="1" id="KW-0479">Metal-binding</keyword>
<dbReference type="PANTHER" id="PTHR43344:SF13">
    <property type="entry name" value="PHOSPHATASE RV3661-RELATED"/>
    <property type="match status" value="1"/>
</dbReference>
<organism evidence="5 6">
    <name type="scientific">Paraburkholderia bryophila</name>
    <dbReference type="NCBI Taxonomy" id="420952"/>
    <lineage>
        <taxon>Bacteria</taxon>
        <taxon>Pseudomonadati</taxon>
        <taxon>Pseudomonadota</taxon>
        <taxon>Betaproteobacteria</taxon>
        <taxon>Burkholderiales</taxon>
        <taxon>Burkholderiaceae</taxon>
        <taxon>Paraburkholderia</taxon>
    </lineage>
</organism>
<dbReference type="EMBL" id="QLTK01000009">
    <property type="protein sequence ID" value="RAS30913.1"/>
    <property type="molecule type" value="Genomic_DNA"/>
</dbReference>
<dbReference type="SUPFAM" id="SSF56784">
    <property type="entry name" value="HAD-like"/>
    <property type="match status" value="1"/>
</dbReference>
<dbReference type="InterPro" id="IPR050582">
    <property type="entry name" value="HAD-like_SerB"/>
</dbReference>
<dbReference type="OrthoDB" id="9799365at2"/>
<dbReference type="Pfam" id="PF12710">
    <property type="entry name" value="HAD"/>
    <property type="match status" value="1"/>
</dbReference>
<protein>
    <submittedName>
        <fullName evidence="5">Phosphoserine phosphatase</fullName>
    </submittedName>
</protein>